<proteinExistence type="predicted"/>
<organism evidence="1 2">
    <name type="scientific">Romanomermis culicivorax</name>
    <name type="common">Nematode worm</name>
    <dbReference type="NCBI Taxonomy" id="13658"/>
    <lineage>
        <taxon>Eukaryota</taxon>
        <taxon>Metazoa</taxon>
        <taxon>Ecdysozoa</taxon>
        <taxon>Nematoda</taxon>
        <taxon>Enoplea</taxon>
        <taxon>Dorylaimia</taxon>
        <taxon>Mermithida</taxon>
        <taxon>Mermithoidea</taxon>
        <taxon>Mermithidae</taxon>
        <taxon>Romanomermis</taxon>
    </lineage>
</organism>
<name>A0A915I8Q2_ROMCU</name>
<dbReference type="Proteomes" id="UP000887565">
    <property type="component" value="Unplaced"/>
</dbReference>
<accession>A0A915I8Q2</accession>
<dbReference type="WBParaSite" id="nRc.2.0.1.t10242-RA">
    <property type="protein sequence ID" value="nRc.2.0.1.t10242-RA"/>
    <property type="gene ID" value="nRc.2.0.1.g10242"/>
</dbReference>
<sequence>MEVGCKYKKENGCAMKNGKRKAKDKTEKERDQDTMDQFENNISTLSATERNPGYFHQLMLSE</sequence>
<protein>
    <submittedName>
        <fullName evidence="2">Uncharacterized protein</fullName>
    </submittedName>
</protein>
<dbReference type="AlphaFoldDB" id="A0A915I8Q2"/>
<reference evidence="2" key="1">
    <citation type="submission" date="2022-11" db="UniProtKB">
        <authorList>
            <consortium name="WormBaseParasite"/>
        </authorList>
    </citation>
    <scope>IDENTIFICATION</scope>
</reference>
<evidence type="ECO:0000313" key="1">
    <source>
        <dbReference type="Proteomes" id="UP000887565"/>
    </source>
</evidence>
<evidence type="ECO:0000313" key="2">
    <source>
        <dbReference type="WBParaSite" id="nRc.2.0.1.t10242-RA"/>
    </source>
</evidence>
<keyword evidence="1" id="KW-1185">Reference proteome</keyword>